<dbReference type="Proteomes" id="UP000319700">
    <property type="component" value="Unassembled WGS sequence"/>
</dbReference>
<comment type="caution">
    <text evidence="1">The sequence shown here is derived from an EMBL/GenBank/DDBJ whole genome shotgun (WGS) entry which is preliminary data.</text>
</comment>
<dbReference type="RefSeq" id="WP_140509332.1">
    <property type="nucleotide sequence ID" value="NZ_RCZH01000011.1"/>
</dbReference>
<gene>
    <name evidence="1" type="ORF">EAH81_17350</name>
</gene>
<protein>
    <submittedName>
        <fullName evidence="1">Uncharacterized protein</fullName>
    </submittedName>
</protein>
<reference evidence="1 2" key="1">
    <citation type="journal article" date="2019" name="Environ. Microbiol.">
        <title>Species interactions and distinct microbial communities in high Arctic permafrost affected cryosols are associated with the CH4 and CO2 gas fluxes.</title>
        <authorList>
            <person name="Altshuler I."/>
            <person name="Hamel J."/>
            <person name="Turney S."/>
            <person name="Magnuson E."/>
            <person name="Levesque R."/>
            <person name="Greer C."/>
            <person name="Whyte L.G."/>
        </authorList>
    </citation>
    <scope>NUCLEOTIDE SEQUENCE [LARGE SCALE GENOMIC DNA]</scope>
    <source>
        <strain evidence="1 2">42</strain>
    </source>
</reference>
<evidence type="ECO:0000313" key="2">
    <source>
        <dbReference type="Proteomes" id="UP000319700"/>
    </source>
</evidence>
<sequence>MEPKEITNAEYLKKLMTNYLNTLKTPNDKTEYYTAEIKFLDYGELGCVITNMLKLCVLALDTEAQEISKTVKNPSINVALILEVVLQLFPVDEFELLSEINELLIADSNRVEEQ</sequence>
<name>A0A502EMA4_9FLAO</name>
<organism evidence="1 2">
    <name type="scientific">Flavobacterium pectinovorum</name>
    <dbReference type="NCBI Taxonomy" id="29533"/>
    <lineage>
        <taxon>Bacteria</taxon>
        <taxon>Pseudomonadati</taxon>
        <taxon>Bacteroidota</taxon>
        <taxon>Flavobacteriia</taxon>
        <taxon>Flavobacteriales</taxon>
        <taxon>Flavobacteriaceae</taxon>
        <taxon>Flavobacterium</taxon>
    </lineage>
</organism>
<dbReference type="OrthoDB" id="1446962at2"/>
<dbReference type="EMBL" id="RCZH01000011">
    <property type="protein sequence ID" value="TPG38194.1"/>
    <property type="molecule type" value="Genomic_DNA"/>
</dbReference>
<accession>A0A502EMA4</accession>
<evidence type="ECO:0000313" key="1">
    <source>
        <dbReference type="EMBL" id="TPG38194.1"/>
    </source>
</evidence>
<proteinExistence type="predicted"/>
<dbReference type="AlphaFoldDB" id="A0A502EMA4"/>
<keyword evidence="2" id="KW-1185">Reference proteome</keyword>